<name>A0AAX1RUE3_9STAP</name>
<dbReference type="SFLD" id="SFLDG01084">
    <property type="entry name" value="Uncharacterised_Radical_SAM_Su"/>
    <property type="match status" value="1"/>
</dbReference>
<dbReference type="CDD" id="cd01335">
    <property type="entry name" value="Radical_SAM"/>
    <property type="match status" value="1"/>
</dbReference>
<accession>A0AAX1RUE3</accession>
<dbReference type="InterPro" id="IPR007197">
    <property type="entry name" value="rSAM"/>
</dbReference>
<dbReference type="PROSITE" id="PS51918">
    <property type="entry name" value="RADICAL_SAM"/>
    <property type="match status" value="1"/>
</dbReference>
<evidence type="ECO:0000313" key="7">
    <source>
        <dbReference type="Proteomes" id="UP000256337"/>
    </source>
</evidence>
<dbReference type="EMBL" id="QKYD01000121">
    <property type="protein sequence ID" value="REI20807.1"/>
    <property type="molecule type" value="Genomic_DNA"/>
</dbReference>
<gene>
    <name evidence="6" type="ORF">DOS76_08250</name>
    <name evidence="5" type="ORF">I9026_04360</name>
</gene>
<keyword evidence="2" id="KW-0408">Iron</keyword>
<evidence type="ECO:0000259" key="4">
    <source>
        <dbReference type="PROSITE" id="PS51918"/>
    </source>
</evidence>
<dbReference type="InterPro" id="IPR058240">
    <property type="entry name" value="rSAM_sf"/>
</dbReference>
<dbReference type="GO" id="GO:0046872">
    <property type="term" value="F:metal ion binding"/>
    <property type="evidence" value="ECO:0007669"/>
    <property type="project" value="UniProtKB-KW"/>
</dbReference>
<evidence type="ECO:0000256" key="1">
    <source>
        <dbReference type="ARBA" id="ARBA00022723"/>
    </source>
</evidence>
<dbReference type="Pfam" id="PF04055">
    <property type="entry name" value="Radical_SAM"/>
    <property type="match status" value="1"/>
</dbReference>
<dbReference type="EMBL" id="JAEDAQ010000005">
    <property type="protein sequence ID" value="MBH9580599.1"/>
    <property type="molecule type" value="Genomic_DNA"/>
</dbReference>
<evidence type="ECO:0000256" key="3">
    <source>
        <dbReference type="ARBA" id="ARBA00023014"/>
    </source>
</evidence>
<dbReference type="Gene3D" id="3.80.30.30">
    <property type="match status" value="1"/>
</dbReference>
<organism evidence="6 7">
    <name type="scientific">Staphylococcus felis</name>
    <dbReference type="NCBI Taxonomy" id="46127"/>
    <lineage>
        <taxon>Bacteria</taxon>
        <taxon>Bacillati</taxon>
        <taxon>Bacillota</taxon>
        <taxon>Bacilli</taxon>
        <taxon>Bacillales</taxon>
        <taxon>Staphylococcaceae</taxon>
        <taxon>Staphylococcus</taxon>
    </lineage>
</organism>
<feature type="domain" description="Radical SAM core" evidence="4">
    <location>
        <begin position="18"/>
        <end position="259"/>
    </location>
</feature>
<protein>
    <submittedName>
        <fullName evidence="6">Radical SAM protein</fullName>
    </submittedName>
</protein>
<evidence type="ECO:0000313" key="6">
    <source>
        <dbReference type="EMBL" id="REI20807.1"/>
    </source>
</evidence>
<dbReference type="SFLD" id="SFLDS00029">
    <property type="entry name" value="Radical_SAM"/>
    <property type="match status" value="1"/>
</dbReference>
<dbReference type="Proteomes" id="UP000597038">
    <property type="component" value="Unassembled WGS sequence"/>
</dbReference>
<dbReference type="PANTHER" id="PTHR43432">
    <property type="entry name" value="SLR0285 PROTEIN"/>
    <property type="match status" value="1"/>
</dbReference>
<dbReference type="GO" id="GO:0003824">
    <property type="term" value="F:catalytic activity"/>
    <property type="evidence" value="ECO:0007669"/>
    <property type="project" value="InterPro"/>
</dbReference>
<keyword evidence="8" id="KW-1185">Reference proteome</keyword>
<proteinExistence type="predicted"/>
<comment type="caution">
    <text evidence="6">The sequence shown here is derived from an EMBL/GenBank/DDBJ whole genome shotgun (WGS) entry which is preliminary data.</text>
</comment>
<dbReference type="SUPFAM" id="SSF102114">
    <property type="entry name" value="Radical SAM enzymes"/>
    <property type="match status" value="1"/>
</dbReference>
<dbReference type="PANTHER" id="PTHR43432:SF3">
    <property type="entry name" value="SLR0285 PROTEIN"/>
    <property type="match status" value="1"/>
</dbReference>
<dbReference type="Proteomes" id="UP000256337">
    <property type="component" value="Unassembled WGS sequence"/>
</dbReference>
<evidence type="ECO:0000313" key="8">
    <source>
        <dbReference type="Proteomes" id="UP000597038"/>
    </source>
</evidence>
<dbReference type="AlphaFoldDB" id="A0AAX1RUE3"/>
<dbReference type="GO" id="GO:0051536">
    <property type="term" value="F:iron-sulfur cluster binding"/>
    <property type="evidence" value="ECO:0007669"/>
    <property type="project" value="UniProtKB-KW"/>
</dbReference>
<dbReference type="RefSeq" id="WP_115856255.1">
    <property type="nucleotide sequence ID" value="NZ_CAJUZR010000002.1"/>
</dbReference>
<evidence type="ECO:0000313" key="5">
    <source>
        <dbReference type="EMBL" id="MBH9580599.1"/>
    </source>
</evidence>
<dbReference type="InterPro" id="IPR040086">
    <property type="entry name" value="MJ0683-like"/>
</dbReference>
<sequence>MEIETRRPKQFLTKASGFLSQYTHTLNPYMGCQFACEYCYVRKSPISIFSGKTWGEWVTIKEDLDNQFLKELQREKRKGPVTVFMSSSTDPYQPIEKHQQITRHLLKVLSQEPPDYVFIQTRGPLIQRDIDILKNYPGRFIVSMTIETDREDIIRTFTPHAPSIKSRLIALQKLRQHGIPTQIAIAPILPCTDQFARVIKPYTERVTIDDYFMGDGSNGKRTASLNIEKNYQLLNADNWYQRDAYRYVVQLMEKEFGKENVNISIDGFLPQLS</sequence>
<reference evidence="6 7" key="1">
    <citation type="journal article" date="2018" name="Vet. Microbiol.">
        <title>Characterisation of Staphylococcus felis isolated from cats using whole genome sequencing.</title>
        <authorList>
            <person name="Worthing K."/>
            <person name="Pang S."/>
            <person name="Trott D.J."/>
            <person name="Abraham S."/>
            <person name="Coombs G.W."/>
            <person name="Jordan D."/>
            <person name="McIntyre L."/>
            <person name="Davies M.R."/>
            <person name="Norris J."/>
        </authorList>
    </citation>
    <scope>NUCLEOTIDE SEQUENCE [LARGE SCALE GENOMIC DNA]</scope>
    <source>
        <strain evidence="6 7">F25</strain>
    </source>
</reference>
<reference evidence="5 8" key="2">
    <citation type="submission" date="2020-12" db="EMBL/GenBank/DDBJ databases">
        <title>Genomic analysis of Staphylococcus felis from a cat with skin infection.</title>
        <authorList>
            <person name="Aslantas O."/>
            <person name="Keskin O."/>
            <person name="Buyukaltay K."/>
            <person name="Gullu Yucetepe A."/>
        </authorList>
    </citation>
    <scope>NUCLEOTIDE SEQUENCE [LARGE SCALE GENOMIC DNA]</scope>
    <source>
        <strain evidence="5 8">HARRANVET</strain>
    </source>
</reference>
<evidence type="ECO:0000256" key="2">
    <source>
        <dbReference type="ARBA" id="ARBA00023004"/>
    </source>
</evidence>
<keyword evidence="3" id="KW-0411">Iron-sulfur</keyword>
<keyword evidence="1" id="KW-0479">Metal-binding</keyword>